<evidence type="ECO:0000313" key="2">
    <source>
        <dbReference type="Proteomes" id="UP001500393"/>
    </source>
</evidence>
<reference evidence="2" key="1">
    <citation type="journal article" date="2019" name="Int. J. Syst. Evol. Microbiol.">
        <title>The Global Catalogue of Microorganisms (GCM) 10K type strain sequencing project: providing services to taxonomists for standard genome sequencing and annotation.</title>
        <authorList>
            <consortium name="The Broad Institute Genomics Platform"/>
            <consortium name="The Broad Institute Genome Sequencing Center for Infectious Disease"/>
            <person name="Wu L."/>
            <person name="Ma J."/>
        </authorList>
    </citation>
    <scope>NUCLEOTIDE SEQUENCE [LARGE SCALE GENOMIC DNA]</scope>
    <source>
        <strain evidence="2">JCM 14969</strain>
    </source>
</reference>
<organism evidence="1 2">
    <name type="scientific">Kribbella sancticallisti</name>
    <dbReference type="NCBI Taxonomy" id="460087"/>
    <lineage>
        <taxon>Bacteria</taxon>
        <taxon>Bacillati</taxon>
        <taxon>Actinomycetota</taxon>
        <taxon>Actinomycetes</taxon>
        <taxon>Propionibacteriales</taxon>
        <taxon>Kribbellaceae</taxon>
        <taxon>Kribbella</taxon>
    </lineage>
</organism>
<protein>
    <submittedName>
        <fullName evidence="1">Uncharacterized protein</fullName>
    </submittedName>
</protein>
<proteinExistence type="predicted"/>
<comment type="caution">
    <text evidence="1">The sequence shown here is derived from an EMBL/GenBank/DDBJ whole genome shotgun (WGS) entry which is preliminary data.</text>
</comment>
<sequence>MVTDFMVRPSAYDLRSILGLALPAHVVALVDDDWRPAWLIGRLHCADGWIALIQYTDATGNELTRRIPVERLGPNN</sequence>
<gene>
    <name evidence="1" type="ORF">GCM10009789_67420</name>
</gene>
<name>A0ABP4Q8M9_9ACTN</name>
<keyword evidence="2" id="KW-1185">Reference proteome</keyword>
<dbReference type="Proteomes" id="UP001500393">
    <property type="component" value="Unassembled WGS sequence"/>
</dbReference>
<dbReference type="EMBL" id="BAAAOS010000053">
    <property type="protein sequence ID" value="GAA1603915.1"/>
    <property type="molecule type" value="Genomic_DNA"/>
</dbReference>
<evidence type="ECO:0000313" key="1">
    <source>
        <dbReference type="EMBL" id="GAA1603915.1"/>
    </source>
</evidence>
<accession>A0ABP4Q8M9</accession>